<dbReference type="RefSeq" id="WP_348954351.1">
    <property type="nucleotide sequence ID" value="NZ_JBDZYD010000012.1"/>
</dbReference>
<evidence type="ECO:0000313" key="3">
    <source>
        <dbReference type="EMBL" id="MEQ0563276.1"/>
    </source>
</evidence>
<feature type="domain" description="DJ-1/PfpI" evidence="2">
    <location>
        <begin position="38"/>
        <end position="197"/>
    </location>
</feature>
<dbReference type="InterPro" id="IPR029062">
    <property type="entry name" value="Class_I_gatase-like"/>
</dbReference>
<gene>
    <name evidence="3" type="ORF">ABJI51_29720</name>
</gene>
<dbReference type="GO" id="GO:0016829">
    <property type="term" value="F:lyase activity"/>
    <property type="evidence" value="ECO:0007669"/>
    <property type="project" value="UniProtKB-KW"/>
</dbReference>
<evidence type="ECO:0000256" key="1">
    <source>
        <dbReference type="SAM" id="SignalP"/>
    </source>
</evidence>
<name>A0ABV0LLU4_9PSEU</name>
<reference evidence="3 4" key="1">
    <citation type="submission" date="2024-05" db="EMBL/GenBank/DDBJ databases">
        <authorList>
            <person name="Zhao H."/>
            <person name="Xu Y."/>
            <person name="Lin S."/>
            <person name="Spain J.C."/>
            <person name="Zhou N.-Y."/>
        </authorList>
    </citation>
    <scope>NUCLEOTIDE SEQUENCE [LARGE SCALE GENOMIC DNA]</scope>
    <source>
        <strain evidence="3 4">NEAU-NG30</strain>
    </source>
</reference>
<dbReference type="EC" id="4.2.1.-" evidence="3"/>
<dbReference type="PANTHER" id="PTHR43130:SF2">
    <property type="entry name" value="DJ-1_PFPI DOMAIN-CONTAINING PROTEIN"/>
    <property type="match status" value="1"/>
</dbReference>
<proteinExistence type="predicted"/>
<dbReference type="Gene3D" id="3.40.50.880">
    <property type="match status" value="1"/>
</dbReference>
<dbReference type="PROSITE" id="PS51318">
    <property type="entry name" value="TAT"/>
    <property type="match status" value="1"/>
</dbReference>
<organism evidence="3 4">
    <name type="scientific">Amycolatopsis melonis</name>
    <dbReference type="NCBI Taxonomy" id="3156488"/>
    <lineage>
        <taxon>Bacteria</taxon>
        <taxon>Bacillati</taxon>
        <taxon>Actinomycetota</taxon>
        <taxon>Actinomycetes</taxon>
        <taxon>Pseudonocardiales</taxon>
        <taxon>Pseudonocardiaceae</taxon>
        <taxon>Amycolatopsis</taxon>
    </lineage>
</organism>
<dbReference type="InterPro" id="IPR006311">
    <property type="entry name" value="TAT_signal"/>
</dbReference>
<dbReference type="PANTHER" id="PTHR43130">
    <property type="entry name" value="ARAC-FAMILY TRANSCRIPTIONAL REGULATOR"/>
    <property type="match status" value="1"/>
</dbReference>
<feature type="signal peptide" evidence="1">
    <location>
        <begin position="1"/>
        <end position="30"/>
    </location>
</feature>
<evidence type="ECO:0000313" key="4">
    <source>
        <dbReference type="Proteomes" id="UP001440984"/>
    </source>
</evidence>
<keyword evidence="4" id="KW-1185">Reference proteome</keyword>
<dbReference type="Proteomes" id="UP001440984">
    <property type="component" value="Unassembled WGS sequence"/>
</dbReference>
<sequence>MSDTQTTRRTVLTAAVALGLPAAGIGTAAAAEGRRGPKIGVLLYDGFSLLDPTGPAEVLSRLPGATVTMIGERRGPVRTDTGATAVVADRAVSEVDRLDVLLVPGAGNRGTGAAMQNPVLLDWIRRVDRHTTWTTSVCTGALILGAAGLLRERATTYWAAAPYLESTFGVRYVPERYVRVGKVITAAGVSAGIDMALFLAGKLAGEDVARAIQLAVEYDPHPPFDSGNAATASPQLKELALRLLAESQQ</sequence>
<keyword evidence="1" id="KW-0732">Signal</keyword>
<comment type="caution">
    <text evidence="3">The sequence shown here is derived from an EMBL/GenBank/DDBJ whole genome shotgun (WGS) entry which is preliminary data.</text>
</comment>
<dbReference type="InterPro" id="IPR052158">
    <property type="entry name" value="INH-QAR"/>
</dbReference>
<dbReference type="EMBL" id="JBDZYD010000012">
    <property type="protein sequence ID" value="MEQ0563276.1"/>
    <property type="molecule type" value="Genomic_DNA"/>
</dbReference>
<evidence type="ECO:0000259" key="2">
    <source>
        <dbReference type="Pfam" id="PF01965"/>
    </source>
</evidence>
<feature type="chain" id="PRO_5047339583" evidence="1">
    <location>
        <begin position="31"/>
        <end position="249"/>
    </location>
</feature>
<dbReference type="Pfam" id="PF01965">
    <property type="entry name" value="DJ-1_PfpI"/>
    <property type="match status" value="1"/>
</dbReference>
<protein>
    <submittedName>
        <fullName evidence="3">DJ-1/PfpI family protein</fullName>
        <ecNumber evidence="3">4.2.1.-</ecNumber>
    </submittedName>
</protein>
<dbReference type="SUPFAM" id="SSF52317">
    <property type="entry name" value="Class I glutamine amidotransferase-like"/>
    <property type="match status" value="1"/>
</dbReference>
<dbReference type="CDD" id="cd03139">
    <property type="entry name" value="GATase1_PfpI_2"/>
    <property type="match status" value="1"/>
</dbReference>
<accession>A0ABV0LLU4</accession>
<dbReference type="InterPro" id="IPR002818">
    <property type="entry name" value="DJ-1/PfpI"/>
</dbReference>
<keyword evidence="3" id="KW-0456">Lyase</keyword>